<feature type="region of interest" description="Disordered" evidence="1">
    <location>
        <begin position="213"/>
        <end position="236"/>
    </location>
</feature>
<sequence>MAARTDLPDLVVQKLAAFDQLQPEFERCFLFVEHIQGRQRFNSLSVADVVRYLHALWVSECKTSLLSISRTVKEYDGLFCLNLLQRWQEDEDVAAVVSFLYRKLDMLPIADITRQIQEAHRAGTRAEQIQRLVYGRQVMLTRQSNLIQMLDALFSLSPEELSHQVQQACASYGHLPAQIEQQRAAMQGPLYAFAPHQVLAERNMLVMNTLARQTVDRPANPSAQRTSPVQQSETYPQPLAETVIPNYQDMTSSAYNNLMQDRFVEPSIAEHQSP</sequence>
<reference evidence="3" key="1">
    <citation type="submission" date="2018-12" db="EMBL/GenBank/DDBJ databases">
        <title>Tengunoibacter tsumagoiensis gen. nov., sp. nov., Dictyobacter kobayashii sp. nov., D. alpinus sp. nov., and D. joshuensis sp. nov. and description of Dictyobacteraceae fam. nov. within the order Ktedonobacterales isolated from Tengu-no-mugimeshi.</title>
        <authorList>
            <person name="Wang C.M."/>
            <person name="Zheng Y."/>
            <person name="Sakai Y."/>
            <person name="Toyoda A."/>
            <person name="Minakuchi Y."/>
            <person name="Abe K."/>
            <person name="Yokota A."/>
            <person name="Yabe S."/>
        </authorList>
    </citation>
    <scope>NUCLEOTIDE SEQUENCE [LARGE SCALE GENOMIC DNA]</scope>
    <source>
        <strain evidence="3">Uno11</strain>
    </source>
</reference>
<dbReference type="AlphaFoldDB" id="A0A402ACS7"/>
<gene>
    <name evidence="2" type="ORF">KDK_06910</name>
</gene>
<keyword evidence="3" id="KW-1185">Reference proteome</keyword>
<proteinExistence type="predicted"/>
<dbReference type="Proteomes" id="UP000287188">
    <property type="component" value="Unassembled WGS sequence"/>
</dbReference>
<dbReference type="EMBL" id="BIFS01000001">
    <property type="protein sequence ID" value="GCE16891.1"/>
    <property type="molecule type" value="Genomic_DNA"/>
</dbReference>
<dbReference type="OrthoDB" id="151880at2"/>
<protein>
    <submittedName>
        <fullName evidence="2">Uncharacterized protein</fullName>
    </submittedName>
</protein>
<evidence type="ECO:0000256" key="1">
    <source>
        <dbReference type="SAM" id="MobiDB-lite"/>
    </source>
</evidence>
<organism evidence="2 3">
    <name type="scientific">Dictyobacter kobayashii</name>
    <dbReference type="NCBI Taxonomy" id="2014872"/>
    <lineage>
        <taxon>Bacteria</taxon>
        <taxon>Bacillati</taxon>
        <taxon>Chloroflexota</taxon>
        <taxon>Ktedonobacteria</taxon>
        <taxon>Ktedonobacterales</taxon>
        <taxon>Dictyobacteraceae</taxon>
        <taxon>Dictyobacter</taxon>
    </lineage>
</organism>
<evidence type="ECO:0000313" key="3">
    <source>
        <dbReference type="Proteomes" id="UP000287188"/>
    </source>
</evidence>
<evidence type="ECO:0000313" key="2">
    <source>
        <dbReference type="EMBL" id="GCE16891.1"/>
    </source>
</evidence>
<dbReference type="RefSeq" id="WP_126548687.1">
    <property type="nucleotide sequence ID" value="NZ_BIFS01000001.1"/>
</dbReference>
<comment type="caution">
    <text evidence="2">The sequence shown here is derived from an EMBL/GenBank/DDBJ whole genome shotgun (WGS) entry which is preliminary data.</text>
</comment>
<feature type="compositionally biased region" description="Polar residues" evidence="1">
    <location>
        <begin position="221"/>
        <end position="235"/>
    </location>
</feature>
<name>A0A402ACS7_9CHLR</name>
<accession>A0A402ACS7</accession>